<dbReference type="AlphaFoldDB" id="A0A927R5S1"/>
<dbReference type="PANTHER" id="PTHR10088:SF4">
    <property type="entry name" value="GLUCOKINASE REGULATORY PROTEIN"/>
    <property type="match status" value="1"/>
</dbReference>
<evidence type="ECO:0000256" key="1">
    <source>
        <dbReference type="ARBA" id="ARBA00023277"/>
    </source>
</evidence>
<dbReference type="GO" id="GO:0097367">
    <property type="term" value="F:carbohydrate derivative binding"/>
    <property type="evidence" value="ECO:0007669"/>
    <property type="project" value="InterPro"/>
</dbReference>
<feature type="domain" description="SIS" evidence="2">
    <location>
        <begin position="1"/>
        <end position="72"/>
    </location>
</feature>
<keyword evidence="4" id="KW-1185">Reference proteome</keyword>
<dbReference type="Pfam" id="PF20741">
    <property type="entry name" value="GKRP-like_C"/>
    <property type="match status" value="1"/>
</dbReference>
<dbReference type="GO" id="GO:0016803">
    <property type="term" value="F:ether hydrolase activity"/>
    <property type="evidence" value="ECO:0007669"/>
    <property type="project" value="TreeGrafter"/>
</dbReference>
<accession>A0A927R5S1</accession>
<dbReference type="InterPro" id="IPR001347">
    <property type="entry name" value="SIS_dom"/>
</dbReference>
<dbReference type="GO" id="GO:0016835">
    <property type="term" value="F:carbon-oxygen lyase activity"/>
    <property type="evidence" value="ECO:0007669"/>
    <property type="project" value="TreeGrafter"/>
</dbReference>
<dbReference type="SUPFAM" id="SSF53697">
    <property type="entry name" value="SIS domain"/>
    <property type="match status" value="1"/>
</dbReference>
<organism evidence="3 4">
    <name type="scientific">Actinopolymorpha pittospori</name>
    <dbReference type="NCBI Taxonomy" id="648752"/>
    <lineage>
        <taxon>Bacteria</taxon>
        <taxon>Bacillati</taxon>
        <taxon>Actinomycetota</taxon>
        <taxon>Actinomycetes</taxon>
        <taxon>Propionibacteriales</taxon>
        <taxon>Actinopolymorphaceae</taxon>
        <taxon>Actinopolymorpha</taxon>
    </lineage>
</organism>
<evidence type="ECO:0000259" key="2">
    <source>
        <dbReference type="PROSITE" id="PS51464"/>
    </source>
</evidence>
<dbReference type="InterPro" id="IPR040190">
    <property type="entry name" value="MURQ/GCKR"/>
</dbReference>
<dbReference type="Gene3D" id="1.10.8.1080">
    <property type="match status" value="1"/>
</dbReference>
<dbReference type="InterPro" id="IPR046348">
    <property type="entry name" value="SIS_dom_sf"/>
</dbReference>
<dbReference type="PROSITE" id="PS51257">
    <property type="entry name" value="PROKAR_LIPOPROTEIN"/>
    <property type="match status" value="1"/>
</dbReference>
<dbReference type="Gene3D" id="3.40.50.10490">
    <property type="entry name" value="Glucose-6-phosphate isomerase like protein, domain 1"/>
    <property type="match status" value="1"/>
</dbReference>
<protein>
    <submittedName>
        <fullName evidence="3">N-acetylmuramic acid 6-phosphate (MurNAc-6-P) etherase</fullName>
    </submittedName>
</protein>
<dbReference type="GO" id="GO:0046348">
    <property type="term" value="P:amino sugar catabolic process"/>
    <property type="evidence" value="ECO:0007669"/>
    <property type="project" value="TreeGrafter"/>
</dbReference>
<gene>
    <name evidence="3" type="ORF">HEB94_000465</name>
</gene>
<evidence type="ECO:0000313" key="3">
    <source>
        <dbReference type="EMBL" id="MBE1603617.1"/>
    </source>
</evidence>
<dbReference type="RefSeq" id="WP_192748386.1">
    <property type="nucleotide sequence ID" value="NZ_BAABJL010000148.1"/>
</dbReference>
<reference evidence="3" key="1">
    <citation type="submission" date="2020-10" db="EMBL/GenBank/DDBJ databases">
        <title>Sequencing the genomes of 1000 actinobacteria strains.</title>
        <authorList>
            <person name="Klenk H.-P."/>
        </authorList>
    </citation>
    <scope>NUCLEOTIDE SEQUENCE</scope>
    <source>
        <strain evidence="3">DSM 45354</strain>
    </source>
</reference>
<evidence type="ECO:0000313" key="4">
    <source>
        <dbReference type="Proteomes" id="UP000638648"/>
    </source>
</evidence>
<dbReference type="PANTHER" id="PTHR10088">
    <property type="entry name" value="GLUCOKINASE REGULATORY PROTEIN"/>
    <property type="match status" value="1"/>
</dbReference>
<sequence length="165" mass="17314">MPRGSPLLTVTGPGPVGVSCNTATPLSARVDRPIEVSVGAEVVAGSTRLRAGTAQKLVLNMISTITMVRLGKTYGNLMVEMQTSNNKLIARAVRMVSKITGVAPDVAEAALEQAGRDVKTVVLILQRGIDATEARKQLEAVGVRLTETLDAGAAARRNGRGGRRQ</sequence>
<comment type="caution">
    <text evidence="3">The sequence shown here is derived from an EMBL/GenBank/DDBJ whole genome shotgun (WGS) entry which is preliminary data.</text>
</comment>
<proteinExistence type="predicted"/>
<keyword evidence="1" id="KW-0119">Carbohydrate metabolism</keyword>
<dbReference type="GO" id="GO:0009254">
    <property type="term" value="P:peptidoglycan turnover"/>
    <property type="evidence" value="ECO:0007669"/>
    <property type="project" value="TreeGrafter"/>
</dbReference>
<dbReference type="EMBL" id="JADBEM010000001">
    <property type="protein sequence ID" value="MBE1603617.1"/>
    <property type="molecule type" value="Genomic_DNA"/>
</dbReference>
<name>A0A927R5S1_9ACTN</name>
<dbReference type="Proteomes" id="UP000638648">
    <property type="component" value="Unassembled WGS sequence"/>
</dbReference>
<dbReference type="PROSITE" id="PS51464">
    <property type="entry name" value="SIS"/>
    <property type="match status" value="1"/>
</dbReference>